<keyword evidence="3" id="KW-1185">Reference proteome</keyword>
<sequence>MSETRTVALADVLSVTGDRLVYRRHMDGIYDVLRTMTGQDVSTHQLVDVADAVAPVLIEQHPSLAELKPPRGADAPDLMTWLVETERAHGQSLEVTPIEDWRHRDPIEDACDKVGAEKVFLPFSNG</sequence>
<dbReference type="Pfam" id="PF24875">
    <property type="entry name" value="DUF7736"/>
    <property type="match status" value="1"/>
</dbReference>
<evidence type="ECO:0000259" key="1">
    <source>
        <dbReference type="Pfam" id="PF24875"/>
    </source>
</evidence>
<dbReference type="AlphaFoldDB" id="A0A919EZ79"/>
<evidence type="ECO:0000313" key="3">
    <source>
        <dbReference type="Proteomes" id="UP000619355"/>
    </source>
</evidence>
<dbReference type="RefSeq" id="WP_189984597.1">
    <property type="nucleotide sequence ID" value="NZ_BNBF01000017.1"/>
</dbReference>
<dbReference type="InterPro" id="IPR056638">
    <property type="entry name" value="DUF7736"/>
</dbReference>
<feature type="domain" description="DUF7736" evidence="1">
    <location>
        <begin position="9"/>
        <end position="66"/>
    </location>
</feature>
<accession>A0A919EZ79</accession>
<comment type="caution">
    <text evidence="2">The sequence shown here is derived from an EMBL/GenBank/DDBJ whole genome shotgun (WGS) entry which is preliminary data.</text>
</comment>
<reference evidence="3" key="1">
    <citation type="journal article" date="2019" name="Int. J. Syst. Evol. Microbiol.">
        <title>The Global Catalogue of Microorganisms (GCM) 10K type strain sequencing project: providing services to taxonomists for standard genome sequencing and annotation.</title>
        <authorList>
            <consortium name="The Broad Institute Genomics Platform"/>
            <consortium name="The Broad Institute Genome Sequencing Center for Infectious Disease"/>
            <person name="Wu L."/>
            <person name="Ma J."/>
        </authorList>
    </citation>
    <scope>NUCLEOTIDE SEQUENCE [LARGE SCALE GENOMIC DNA]</scope>
    <source>
        <strain evidence="3">JCM 4253</strain>
    </source>
</reference>
<dbReference type="Proteomes" id="UP000619355">
    <property type="component" value="Unassembled WGS sequence"/>
</dbReference>
<gene>
    <name evidence="2" type="ORF">GCM10018980_51650</name>
</gene>
<name>A0A919EZ79_9ACTN</name>
<protein>
    <recommendedName>
        <fullName evidence="1">DUF7736 domain-containing protein</fullName>
    </recommendedName>
</protein>
<organism evidence="2 3">
    <name type="scientific">Streptomyces capoamus</name>
    <dbReference type="NCBI Taxonomy" id="68183"/>
    <lineage>
        <taxon>Bacteria</taxon>
        <taxon>Bacillati</taxon>
        <taxon>Actinomycetota</taxon>
        <taxon>Actinomycetes</taxon>
        <taxon>Kitasatosporales</taxon>
        <taxon>Streptomycetaceae</taxon>
        <taxon>Streptomyces</taxon>
    </lineage>
</organism>
<evidence type="ECO:0000313" key="2">
    <source>
        <dbReference type="EMBL" id="GHG62043.1"/>
    </source>
</evidence>
<dbReference type="EMBL" id="BNBF01000017">
    <property type="protein sequence ID" value="GHG62043.1"/>
    <property type="molecule type" value="Genomic_DNA"/>
</dbReference>
<proteinExistence type="predicted"/>